<keyword evidence="2" id="KW-0813">Transport</keyword>
<feature type="domain" description="Major facilitator superfamily (MFS) profile" evidence="7">
    <location>
        <begin position="24"/>
        <end position="417"/>
    </location>
</feature>
<keyword evidence="4 6" id="KW-1133">Transmembrane helix</keyword>
<dbReference type="Pfam" id="PF07690">
    <property type="entry name" value="MFS_1"/>
    <property type="match status" value="1"/>
</dbReference>
<evidence type="ECO:0000256" key="1">
    <source>
        <dbReference type="ARBA" id="ARBA00004651"/>
    </source>
</evidence>
<dbReference type="AlphaFoldDB" id="A0A6L3V993"/>
<feature type="transmembrane region" description="Helical" evidence="6">
    <location>
        <begin position="302"/>
        <end position="319"/>
    </location>
</feature>
<feature type="transmembrane region" description="Helical" evidence="6">
    <location>
        <begin position="178"/>
        <end position="200"/>
    </location>
</feature>
<comment type="caution">
    <text evidence="8">The sequence shown here is derived from an EMBL/GenBank/DDBJ whole genome shotgun (WGS) entry which is preliminary data.</text>
</comment>
<dbReference type="GO" id="GO:0005886">
    <property type="term" value="C:plasma membrane"/>
    <property type="evidence" value="ECO:0007669"/>
    <property type="project" value="UniProtKB-SubCell"/>
</dbReference>
<dbReference type="PROSITE" id="PS00216">
    <property type="entry name" value="SUGAR_TRANSPORT_1"/>
    <property type="match status" value="1"/>
</dbReference>
<feature type="transmembrane region" description="Helical" evidence="6">
    <location>
        <begin position="391"/>
        <end position="412"/>
    </location>
</feature>
<dbReference type="SUPFAM" id="SSF103473">
    <property type="entry name" value="MFS general substrate transporter"/>
    <property type="match status" value="1"/>
</dbReference>
<evidence type="ECO:0000313" key="8">
    <source>
        <dbReference type="EMBL" id="KAB2338241.1"/>
    </source>
</evidence>
<dbReference type="InterPro" id="IPR050382">
    <property type="entry name" value="MFS_Na/Anion_cotransporter"/>
</dbReference>
<feature type="transmembrane region" description="Helical" evidence="6">
    <location>
        <begin position="115"/>
        <end position="135"/>
    </location>
</feature>
<feature type="transmembrane region" description="Helical" evidence="6">
    <location>
        <begin position="61"/>
        <end position="78"/>
    </location>
</feature>
<dbReference type="InterPro" id="IPR024671">
    <property type="entry name" value="Atg22-like"/>
</dbReference>
<dbReference type="InterPro" id="IPR020846">
    <property type="entry name" value="MFS_dom"/>
</dbReference>
<evidence type="ECO:0000256" key="6">
    <source>
        <dbReference type="SAM" id="Phobius"/>
    </source>
</evidence>
<reference evidence="8 9" key="1">
    <citation type="journal article" date="2016" name="Antonie Van Leeuwenhoek">
        <title>Bacillus depressus sp. nov., isolated from soil of a sunflower field.</title>
        <authorList>
            <person name="Wei X."/>
            <person name="Xin D."/>
            <person name="Xin Y."/>
            <person name="Zhang H."/>
            <person name="Wang T."/>
            <person name="Zhang J."/>
        </authorList>
    </citation>
    <scope>NUCLEOTIDE SEQUENCE [LARGE SCALE GENOMIC DNA]</scope>
    <source>
        <strain evidence="8 9">BZ1</strain>
    </source>
</reference>
<dbReference type="InterPro" id="IPR011701">
    <property type="entry name" value="MFS"/>
</dbReference>
<organism evidence="8 9">
    <name type="scientific">Cytobacillus depressus</name>
    <dbReference type="NCBI Taxonomy" id="1602942"/>
    <lineage>
        <taxon>Bacteria</taxon>
        <taxon>Bacillati</taxon>
        <taxon>Bacillota</taxon>
        <taxon>Bacilli</taxon>
        <taxon>Bacillales</taxon>
        <taxon>Bacillaceae</taxon>
        <taxon>Cytobacillus</taxon>
    </lineage>
</organism>
<sequence length="423" mass="45864">MAPKEIQHQVQENKKFMIPYWWKVVFAFTLGWMFINANKYFLNPILGNIGLEYNLNNSQLGLVNSIFFLTYTIAQIPAGAFSDKFGRKKLLVIGFILYGILTGISGLMAGFTGFLVARAIAGISSATYYGPQFALSSEAIPEKRRTIGSAIINSGSGIGIALGFVLSSTLVLDKGMSWSVPFYIFGVLTVLVGILISVLVKEKNPDTASKESEILEESSNKGKKVSVLSLLKNRNLLITFLVLFCSIYGFTVVVTWLPKFLETERGFHGSQVGLIAALVPLASIPGALIASYISDRLGRKKPFAFVLIPIAAIALWATVYVHSTALLITALLIYGLFGKIALDPLLIASVSENVDKSAYGVAFSLYNFMGMISSIIAPLLVGFLADKTGSMATGFYSAVIVLAVGFVIMMFFKEDPKVKAMGE</sequence>
<evidence type="ECO:0000256" key="5">
    <source>
        <dbReference type="ARBA" id="ARBA00023136"/>
    </source>
</evidence>
<feature type="transmembrane region" description="Helical" evidence="6">
    <location>
        <begin position="147"/>
        <end position="172"/>
    </location>
</feature>
<dbReference type="OrthoDB" id="6360at2"/>
<keyword evidence="3 6" id="KW-0812">Transmembrane</keyword>
<dbReference type="Proteomes" id="UP000481030">
    <property type="component" value="Unassembled WGS sequence"/>
</dbReference>
<dbReference type="InterPro" id="IPR036259">
    <property type="entry name" value="MFS_trans_sf"/>
</dbReference>
<keyword evidence="5 6" id="KW-0472">Membrane</keyword>
<name>A0A6L3V993_9BACI</name>
<feature type="transmembrane region" description="Helical" evidence="6">
    <location>
        <begin position="236"/>
        <end position="257"/>
    </location>
</feature>
<feature type="transmembrane region" description="Helical" evidence="6">
    <location>
        <begin position="20"/>
        <end position="41"/>
    </location>
</feature>
<dbReference type="PANTHER" id="PTHR11662">
    <property type="entry name" value="SOLUTE CARRIER FAMILY 17"/>
    <property type="match status" value="1"/>
</dbReference>
<evidence type="ECO:0000259" key="7">
    <source>
        <dbReference type="PROSITE" id="PS50850"/>
    </source>
</evidence>
<dbReference type="GO" id="GO:0022857">
    <property type="term" value="F:transmembrane transporter activity"/>
    <property type="evidence" value="ECO:0007669"/>
    <property type="project" value="InterPro"/>
</dbReference>
<evidence type="ECO:0000256" key="4">
    <source>
        <dbReference type="ARBA" id="ARBA00022989"/>
    </source>
</evidence>
<keyword evidence="9" id="KW-1185">Reference proteome</keyword>
<dbReference type="RefSeq" id="WP_151532965.1">
    <property type="nucleotide sequence ID" value="NZ_WBOS01000001.1"/>
</dbReference>
<dbReference type="PANTHER" id="PTHR11662:SF399">
    <property type="entry name" value="FI19708P1-RELATED"/>
    <property type="match status" value="1"/>
</dbReference>
<proteinExistence type="predicted"/>
<dbReference type="Pfam" id="PF11700">
    <property type="entry name" value="ATG22"/>
    <property type="match status" value="1"/>
</dbReference>
<dbReference type="PROSITE" id="PS50850">
    <property type="entry name" value="MFS"/>
    <property type="match status" value="1"/>
</dbReference>
<accession>A0A6L3V993</accession>
<feature type="transmembrane region" description="Helical" evidence="6">
    <location>
        <begin position="90"/>
        <end position="109"/>
    </location>
</feature>
<evidence type="ECO:0000256" key="2">
    <source>
        <dbReference type="ARBA" id="ARBA00022448"/>
    </source>
</evidence>
<dbReference type="Gene3D" id="1.20.1250.20">
    <property type="entry name" value="MFS general substrate transporter like domains"/>
    <property type="match status" value="2"/>
</dbReference>
<protein>
    <submittedName>
        <fullName evidence="8">MFS transporter</fullName>
    </submittedName>
</protein>
<dbReference type="InterPro" id="IPR005829">
    <property type="entry name" value="Sugar_transporter_CS"/>
</dbReference>
<dbReference type="EMBL" id="WBOS01000001">
    <property type="protein sequence ID" value="KAB2338241.1"/>
    <property type="molecule type" value="Genomic_DNA"/>
</dbReference>
<feature type="transmembrane region" description="Helical" evidence="6">
    <location>
        <begin position="269"/>
        <end position="290"/>
    </location>
</feature>
<gene>
    <name evidence="8" type="ORF">F7731_01350</name>
</gene>
<feature type="transmembrane region" description="Helical" evidence="6">
    <location>
        <begin position="359"/>
        <end position="385"/>
    </location>
</feature>
<feature type="transmembrane region" description="Helical" evidence="6">
    <location>
        <begin position="325"/>
        <end position="347"/>
    </location>
</feature>
<comment type="subcellular location">
    <subcellularLocation>
        <location evidence="1">Cell membrane</location>
        <topology evidence="1">Multi-pass membrane protein</topology>
    </subcellularLocation>
</comment>
<evidence type="ECO:0000256" key="3">
    <source>
        <dbReference type="ARBA" id="ARBA00022692"/>
    </source>
</evidence>
<evidence type="ECO:0000313" key="9">
    <source>
        <dbReference type="Proteomes" id="UP000481030"/>
    </source>
</evidence>